<dbReference type="eggNOG" id="KOG0172">
    <property type="taxonomic scope" value="Eukaryota"/>
</dbReference>
<dbReference type="OrthoDB" id="10059875at2759"/>
<dbReference type="AlphaFoldDB" id="A0A0L0D632"/>
<sequence>MLHLRNVLQLTRGYAAPVRGLAAAVAARSTVSELRAKLVESERKMASLKHAMALHPDPARKRVAVLGAGRSSGPLIRYLLERAEDERWSVLVADANVKLAASKAGDHPAAAAVELDVANKDGLTAILDTADVVVSMLPASMHAPVIEMAIGLGKPVVTASYATPDVRQHDAAAKAAGVPIVMECGVDPGIDHMSAKALIDGIRDAGGDVREFRSYTGGLVAPESTTDNPWKYKLSWNPRNVVLAGRGVSTYLQAGVVKFIPYNKLFSRAKNVVFPDGTTFEAYANRDSLQYIDAYDLASASTVLRGTLRWPGFCEAWDVFVQLGLTDDSFAMEDADRMTYAEFLASFLPWRQSDSVELLLAYQLQQPMFSAVMDKIRWLGLFSDRRINAKGSPARILELLLQHKWRLRPGDRDLIGMLHKIAYVDANGEAREKISALKIKGSATDPDMTAMATTVSLPVAIMTKRILNGETFGPGVVIPTERNIYKPILAELADDFGISFEDSDIPLVGGIHSDHFPTLVSQPEPSAAIEGSL</sequence>
<dbReference type="SUPFAM" id="SSF55347">
    <property type="entry name" value="Glyceraldehyde-3-phosphate dehydrogenase-like, C-terminal domain"/>
    <property type="match status" value="1"/>
</dbReference>
<dbReference type="GO" id="GO:0004753">
    <property type="term" value="F:saccharopine dehydrogenase activity"/>
    <property type="evidence" value="ECO:0007669"/>
    <property type="project" value="TreeGrafter"/>
</dbReference>
<dbReference type="EMBL" id="GL349447">
    <property type="protein sequence ID" value="KNC47536.1"/>
    <property type="molecule type" value="Genomic_DNA"/>
</dbReference>
<keyword evidence="1" id="KW-0560">Oxidoreductase</keyword>
<dbReference type="Gene3D" id="3.30.360.10">
    <property type="entry name" value="Dihydrodipicolinate Reductase, domain 2"/>
    <property type="match status" value="1"/>
</dbReference>
<reference evidence="5 6" key="1">
    <citation type="submission" date="2010-05" db="EMBL/GenBank/DDBJ databases">
        <title>The Genome Sequence of Thecamonas trahens ATCC 50062.</title>
        <authorList>
            <consortium name="The Broad Institute Genome Sequencing Platform"/>
            <person name="Russ C."/>
            <person name="Cuomo C."/>
            <person name="Shea T."/>
            <person name="Young S.K."/>
            <person name="Zeng Q."/>
            <person name="Koehrsen M."/>
            <person name="Haas B."/>
            <person name="Borodovsky M."/>
            <person name="Guigo R."/>
            <person name="Alvarado L."/>
            <person name="Berlin A."/>
            <person name="Bochicchio J."/>
            <person name="Borenstein D."/>
            <person name="Chapman S."/>
            <person name="Chen Z."/>
            <person name="Freedman E."/>
            <person name="Gellesch M."/>
            <person name="Goldberg J."/>
            <person name="Griggs A."/>
            <person name="Gujja S."/>
            <person name="Heilman E."/>
            <person name="Heiman D."/>
            <person name="Hepburn T."/>
            <person name="Howarth C."/>
            <person name="Jen D."/>
            <person name="Larson L."/>
            <person name="Mehta T."/>
            <person name="Park D."/>
            <person name="Pearson M."/>
            <person name="Roberts A."/>
            <person name="Saif S."/>
            <person name="Shenoy N."/>
            <person name="Sisk P."/>
            <person name="Stolte C."/>
            <person name="Sykes S."/>
            <person name="Thomson T."/>
            <person name="Walk T."/>
            <person name="White J."/>
            <person name="Yandava C."/>
            <person name="Burger G."/>
            <person name="Gray M.W."/>
            <person name="Holland P.W.H."/>
            <person name="King N."/>
            <person name="Lang F.B.F."/>
            <person name="Roger A.J."/>
            <person name="Ruiz-Trillo I."/>
            <person name="Lander E."/>
            <person name="Nusbaum C."/>
        </authorList>
    </citation>
    <scope>NUCLEOTIDE SEQUENCE [LARGE SCALE GENOMIC DNA]</scope>
    <source>
        <strain evidence="5 6">ATCC 50062</strain>
    </source>
</reference>
<evidence type="ECO:0000313" key="5">
    <source>
        <dbReference type="EMBL" id="KNC47536.1"/>
    </source>
</evidence>
<name>A0A0L0D632_THETB</name>
<dbReference type="InterPro" id="IPR051168">
    <property type="entry name" value="AASS"/>
</dbReference>
<dbReference type="Gene3D" id="1.10.1870.10">
    <property type="entry name" value="Domain 3, Saccharopine reductase"/>
    <property type="match status" value="1"/>
</dbReference>
<dbReference type="GO" id="GO:0019878">
    <property type="term" value="P:lysine biosynthetic process via aminoadipic acid"/>
    <property type="evidence" value="ECO:0007669"/>
    <property type="project" value="TreeGrafter"/>
</dbReference>
<dbReference type="InterPro" id="IPR005097">
    <property type="entry name" value="Sacchrp_dh_NADP-bd"/>
</dbReference>
<organism evidence="5 6">
    <name type="scientific">Thecamonas trahens ATCC 50062</name>
    <dbReference type="NCBI Taxonomy" id="461836"/>
    <lineage>
        <taxon>Eukaryota</taxon>
        <taxon>Apusozoa</taxon>
        <taxon>Apusomonadida</taxon>
        <taxon>Apusomonadidae</taxon>
        <taxon>Thecamonas</taxon>
    </lineage>
</organism>
<gene>
    <name evidence="5" type="ORF">AMSG_02559</name>
</gene>
<evidence type="ECO:0000259" key="3">
    <source>
        <dbReference type="Pfam" id="PF03435"/>
    </source>
</evidence>
<evidence type="ECO:0000259" key="4">
    <source>
        <dbReference type="Pfam" id="PF16653"/>
    </source>
</evidence>
<evidence type="ECO:0000313" key="6">
    <source>
        <dbReference type="Proteomes" id="UP000054408"/>
    </source>
</evidence>
<feature type="coiled-coil region" evidence="2">
    <location>
        <begin position="24"/>
        <end position="51"/>
    </location>
</feature>
<dbReference type="STRING" id="461836.A0A0L0D632"/>
<dbReference type="GeneID" id="25562229"/>
<dbReference type="Gene3D" id="3.40.50.720">
    <property type="entry name" value="NAD(P)-binding Rossmann-like Domain"/>
    <property type="match status" value="1"/>
</dbReference>
<dbReference type="PANTHER" id="PTHR11133:SF22">
    <property type="entry name" value="ALPHA-AMINOADIPIC SEMIALDEHYDE SYNTHASE, MITOCHONDRIAL"/>
    <property type="match status" value="1"/>
</dbReference>
<dbReference type="InterPro" id="IPR032095">
    <property type="entry name" value="Sacchrp_dh-like_C"/>
</dbReference>
<dbReference type="Pfam" id="PF16653">
    <property type="entry name" value="Sacchrp_dh_C"/>
    <property type="match status" value="1"/>
</dbReference>
<keyword evidence="2" id="KW-0175">Coiled coil</keyword>
<keyword evidence="6" id="KW-1185">Reference proteome</keyword>
<proteinExistence type="predicted"/>
<evidence type="ECO:0000256" key="2">
    <source>
        <dbReference type="SAM" id="Coils"/>
    </source>
</evidence>
<evidence type="ECO:0000256" key="1">
    <source>
        <dbReference type="ARBA" id="ARBA00023002"/>
    </source>
</evidence>
<accession>A0A0L0D632</accession>
<dbReference type="PANTHER" id="PTHR11133">
    <property type="entry name" value="SACCHAROPINE DEHYDROGENASE"/>
    <property type="match status" value="1"/>
</dbReference>
<feature type="domain" description="Saccharopine dehydrogenase-like C-terminal" evidence="4">
    <location>
        <begin position="185"/>
        <end position="498"/>
    </location>
</feature>
<feature type="domain" description="Saccharopine dehydrogenase NADP binding" evidence="3">
    <location>
        <begin position="63"/>
        <end position="181"/>
    </location>
</feature>
<dbReference type="GO" id="GO:0005737">
    <property type="term" value="C:cytoplasm"/>
    <property type="evidence" value="ECO:0007669"/>
    <property type="project" value="TreeGrafter"/>
</dbReference>
<dbReference type="InterPro" id="IPR036291">
    <property type="entry name" value="NAD(P)-bd_dom_sf"/>
</dbReference>
<dbReference type="RefSeq" id="XP_013759468.1">
    <property type="nucleotide sequence ID" value="XM_013904014.1"/>
</dbReference>
<dbReference type="SUPFAM" id="SSF51735">
    <property type="entry name" value="NAD(P)-binding Rossmann-fold domains"/>
    <property type="match status" value="1"/>
</dbReference>
<protein>
    <submittedName>
        <fullName evidence="5">Saccharopine dehydrogenase</fullName>
    </submittedName>
</protein>
<dbReference type="OMA" id="TILMECG"/>
<dbReference type="Proteomes" id="UP000054408">
    <property type="component" value="Unassembled WGS sequence"/>
</dbReference>
<dbReference type="Pfam" id="PF03435">
    <property type="entry name" value="Sacchrp_dh_NADP"/>
    <property type="match status" value="1"/>
</dbReference>